<dbReference type="PANTHER" id="PTHR46512">
    <property type="entry name" value="PEPTIDYLPROLYL ISOMERASE"/>
    <property type="match status" value="1"/>
</dbReference>
<keyword evidence="5" id="KW-0472">Membrane</keyword>
<keyword evidence="5" id="KW-1133">Transmembrane helix</keyword>
<dbReference type="SUPFAM" id="SSF48452">
    <property type="entry name" value="TPR-like"/>
    <property type="match status" value="1"/>
</dbReference>
<evidence type="ECO:0000256" key="1">
    <source>
        <dbReference type="ARBA" id="ARBA00022737"/>
    </source>
</evidence>
<evidence type="ECO:0000256" key="3">
    <source>
        <dbReference type="PROSITE-ProRule" id="PRU00277"/>
    </source>
</evidence>
<keyword evidence="2" id="KW-0802">TPR repeat</keyword>
<dbReference type="Proteomes" id="UP000095280">
    <property type="component" value="Unplaced"/>
</dbReference>
<keyword evidence="1" id="KW-0677">Repeat</keyword>
<evidence type="ECO:0000313" key="8">
    <source>
        <dbReference type="WBParaSite" id="maker-uti_cns_0003371-snap-gene-0.14-mRNA-1"/>
    </source>
</evidence>
<proteinExistence type="predicted"/>
<dbReference type="SUPFAM" id="SSF54534">
    <property type="entry name" value="FKBP-like"/>
    <property type="match status" value="1"/>
</dbReference>
<dbReference type="InterPro" id="IPR050754">
    <property type="entry name" value="FKBP4/5/8-like"/>
</dbReference>
<dbReference type="Gene3D" id="3.10.50.40">
    <property type="match status" value="1"/>
</dbReference>
<feature type="region of interest" description="Disordered" evidence="4">
    <location>
        <begin position="185"/>
        <end position="252"/>
    </location>
</feature>
<dbReference type="GO" id="GO:0005829">
    <property type="term" value="C:cytosol"/>
    <property type="evidence" value="ECO:0007669"/>
    <property type="project" value="TreeGrafter"/>
</dbReference>
<keyword evidence="7" id="KW-1185">Reference proteome</keyword>
<dbReference type="WBParaSite" id="maker-uti_cns_0003371-snap-gene-0.14-mRNA-1">
    <property type="protein sequence ID" value="maker-uti_cns_0003371-snap-gene-0.14-mRNA-1"/>
    <property type="gene ID" value="maker-uti_cns_0003371-snap-gene-0.14"/>
</dbReference>
<dbReference type="InterPro" id="IPR046357">
    <property type="entry name" value="PPIase_dom_sf"/>
</dbReference>
<dbReference type="Pfam" id="PF00254">
    <property type="entry name" value="FKBP_C"/>
    <property type="match status" value="1"/>
</dbReference>
<feature type="domain" description="PPIase FKBP-type" evidence="6">
    <location>
        <begin position="392"/>
        <end position="483"/>
    </location>
</feature>
<reference evidence="8" key="1">
    <citation type="submission" date="2016-11" db="UniProtKB">
        <authorList>
            <consortium name="WormBaseParasite"/>
        </authorList>
    </citation>
    <scope>IDENTIFICATION</scope>
</reference>
<feature type="transmembrane region" description="Helical" evidence="5">
    <location>
        <begin position="690"/>
        <end position="710"/>
    </location>
</feature>
<dbReference type="GO" id="GO:0016020">
    <property type="term" value="C:membrane"/>
    <property type="evidence" value="ECO:0007669"/>
    <property type="project" value="TreeGrafter"/>
</dbReference>
<organism evidence="7 8">
    <name type="scientific">Macrostomum lignano</name>
    <dbReference type="NCBI Taxonomy" id="282301"/>
    <lineage>
        <taxon>Eukaryota</taxon>
        <taxon>Metazoa</taxon>
        <taxon>Spiralia</taxon>
        <taxon>Lophotrochozoa</taxon>
        <taxon>Platyhelminthes</taxon>
        <taxon>Rhabditophora</taxon>
        <taxon>Macrostomorpha</taxon>
        <taxon>Macrostomida</taxon>
        <taxon>Macrostomidae</taxon>
        <taxon>Macrostomum</taxon>
    </lineage>
</organism>
<feature type="region of interest" description="Disordered" evidence="4">
    <location>
        <begin position="651"/>
        <end position="679"/>
    </location>
</feature>
<dbReference type="EC" id="5.2.1.8" evidence="3"/>
<dbReference type="GO" id="GO:0044183">
    <property type="term" value="F:protein folding chaperone"/>
    <property type="evidence" value="ECO:0007669"/>
    <property type="project" value="TreeGrafter"/>
</dbReference>
<evidence type="ECO:0000256" key="5">
    <source>
        <dbReference type="SAM" id="Phobius"/>
    </source>
</evidence>
<comment type="catalytic activity">
    <reaction evidence="3">
        <text>[protein]-peptidylproline (omega=180) = [protein]-peptidylproline (omega=0)</text>
        <dbReference type="Rhea" id="RHEA:16237"/>
        <dbReference type="Rhea" id="RHEA-COMP:10747"/>
        <dbReference type="Rhea" id="RHEA-COMP:10748"/>
        <dbReference type="ChEBI" id="CHEBI:83833"/>
        <dbReference type="ChEBI" id="CHEBI:83834"/>
        <dbReference type="EC" id="5.2.1.8"/>
    </reaction>
</comment>
<name>A0A1I8GVU4_9PLAT</name>
<dbReference type="Gene3D" id="1.25.40.10">
    <property type="entry name" value="Tetratricopeptide repeat domain"/>
    <property type="match status" value="1"/>
</dbReference>
<evidence type="ECO:0000256" key="4">
    <source>
        <dbReference type="SAM" id="MobiDB-lite"/>
    </source>
</evidence>
<dbReference type="GO" id="GO:0005740">
    <property type="term" value="C:mitochondrial envelope"/>
    <property type="evidence" value="ECO:0007669"/>
    <property type="project" value="TreeGrafter"/>
</dbReference>
<dbReference type="GO" id="GO:0043066">
    <property type="term" value="P:negative regulation of apoptotic process"/>
    <property type="evidence" value="ECO:0007669"/>
    <property type="project" value="TreeGrafter"/>
</dbReference>
<keyword evidence="5" id="KW-0812">Transmembrane</keyword>
<evidence type="ECO:0000313" key="7">
    <source>
        <dbReference type="Proteomes" id="UP000095280"/>
    </source>
</evidence>
<dbReference type="SMART" id="SM00028">
    <property type="entry name" value="TPR"/>
    <property type="match status" value="2"/>
</dbReference>
<feature type="region of interest" description="Disordered" evidence="4">
    <location>
        <begin position="309"/>
        <end position="358"/>
    </location>
</feature>
<dbReference type="InterPro" id="IPR019734">
    <property type="entry name" value="TPR_rpt"/>
</dbReference>
<dbReference type="PROSITE" id="PS50059">
    <property type="entry name" value="FKBP_PPIASE"/>
    <property type="match status" value="1"/>
</dbReference>
<dbReference type="InterPro" id="IPR011990">
    <property type="entry name" value="TPR-like_helical_dom_sf"/>
</dbReference>
<evidence type="ECO:0000259" key="6">
    <source>
        <dbReference type="PROSITE" id="PS50059"/>
    </source>
</evidence>
<dbReference type="InterPro" id="IPR001179">
    <property type="entry name" value="PPIase_FKBP_dom"/>
</dbReference>
<feature type="compositionally biased region" description="Polar residues" evidence="4">
    <location>
        <begin position="339"/>
        <end position="350"/>
    </location>
</feature>
<sequence length="714" mass="77900">MDSATAFIVQQLFFTEDSSETSILVDQANRDNVLAATAALTTVIASLNNKTEEKRHRVKVPGFVVNTVPLFTIDEFRSRYRLTRSAFEFVLGELMKYELLNQHEEPTSSKGIPGDKQLLIFLDYIGHQCNQSELEVLYDNEASFEEDLDDLIDDYQDDQLAPQNNNQTTQQKRWAIAESFQSANSRANSMSADTEAATPAQDSMPSSFVLVDKSLTEDGNGNPMDSGLSEEAAANSDRNSSLEFEKPNFELRDDNPIVREAAASAGMDNPDEAEVGLDVGEVQEMLATIESEQQGNRQQLFNESNPELIKRAPSDSAPETEATPELNKPVKADLEQNDEATSSEIQSSGIVESVEPEPKPANEEYIDILGNGQLLKKTIEKGGDESTRPKTGCRVTLNYEARLGGPDGPVVDKLDGLIVAIGDYDFLQAFDIALMLVGLGERCEIRSGPQHAYGSKHAYTTRLGAEIPPNSTLTFTVDLLKVDQPLDLGSVSLDNVLVMADAKRERGNFWFNRDEAYTAVCCYARAAAMLEQRCSANLSGASNELVQTAMDARVRVYNNLAACQLKMEAWNAAIESCDKALRLQAGNAKALYRKGRGLIGKGEPAAALQAMRAALSEEPDSRALQNEVAKLTIECRRQQTASQDLYRRMMGVGKSPGTATSSTSNSPSSMETSTRSGSSNAGSFIGRYKYWLVGAIGSVVVSALLAGAAYRNNR</sequence>
<dbReference type="GO" id="GO:0003755">
    <property type="term" value="F:peptidyl-prolyl cis-trans isomerase activity"/>
    <property type="evidence" value="ECO:0007669"/>
    <property type="project" value="UniProtKB-KW"/>
</dbReference>
<accession>A0A1I8GVU4</accession>
<keyword evidence="3" id="KW-0697">Rotamase</keyword>
<dbReference type="GO" id="GO:0012505">
    <property type="term" value="C:endomembrane system"/>
    <property type="evidence" value="ECO:0007669"/>
    <property type="project" value="TreeGrafter"/>
</dbReference>
<keyword evidence="3" id="KW-0413">Isomerase</keyword>
<dbReference type="AlphaFoldDB" id="A0A1I8GVU4"/>
<dbReference type="PANTHER" id="PTHR46512:SF1">
    <property type="entry name" value="PEPTIDYLPROLYL ISOMERASE"/>
    <property type="match status" value="1"/>
</dbReference>
<feature type="compositionally biased region" description="Low complexity" evidence="4">
    <location>
        <begin position="655"/>
        <end position="679"/>
    </location>
</feature>
<feature type="compositionally biased region" description="Basic and acidic residues" evidence="4">
    <location>
        <begin position="243"/>
        <end position="252"/>
    </location>
</feature>
<evidence type="ECO:0000256" key="2">
    <source>
        <dbReference type="ARBA" id="ARBA00022803"/>
    </source>
</evidence>
<protein>
    <recommendedName>
        <fullName evidence="3">peptidylprolyl isomerase</fullName>
        <ecNumber evidence="3">5.2.1.8</ecNumber>
    </recommendedName>
</protein>